<comment type="caution">
    <text evidence="2">The sequence shown here is derived from an EMBL/GenBank/DDBJ whole genome shotgun (WGS) entry which is preliminary data.</text>
</comment>
<dbReference type="PROSITE" id="PS50194">
    <property type="entry name" value="FILAMIN_REPEAT"/>
    <property type="match status" value="1"/>
</dbReference>
<name>A0A9Q1CM02_HOLLE</name>
<evidence type="ECO:0000256" key="1">
    <source>
        <dbReference type="PROSITE-ProRule" id="PRU00087"/>
    </source>
</evidence>
<protein>
    <submittedName>
        <fullName evidence="2">Uncharacterized protein</fullName>
    </submittedName>
</protein>
<dbReference type="AlphaFoldDB" id="A0A9Q1CM02"/>
<gene>
    <name evidence="2" type="ORF">HOLleu_06360</name>
</gene>
<evidence type="ECO:0000313" key="2">
    <source>
        <dbReference type="EMBL" id="KAJ8047376.1"/>
    </source>
</evidence>
<reference evidence="2" key="1">
    <citation type="submission" date="2021-10" db="EMBL/GenBank/DDBJ databases">
        <title>Tropical sea cucumber genome reveals ecological adaptation and Cuvierian tubules defense mechanism.</title>
        <authorList>
            <person name="Chen T."/>
        </authorList>
    </citation>
    <scope>NUCLEOTIDE SEQUENCE</scope>
    <source>
        <strain evidence="2">Nanhai2018</strain>
        <tissue evidence="2">Muscle</tissue>
    </source>
</reference>
<dbReference type="Gene3D" id="2.60.40.10">
    <property type="entry name" value="Immunoglobulins"/>
    <property type="match status" value="1"/>
</dbReference>
<dbReference type="InterPro" id="IPR013783">
    <property type="entry name" value="Ig-like_fold"/>
</dbReference>
<proteinExistence type="predicted"/>
<organism evidence="2 3">
    <name type="scientific">Holothuria leucospilota</name>
    <name type="common">Black long sea cucumber</name>
    <name type="synonym">Mertensiothuria leucospilota</name>
    <dbReference type="NCBI Taxonomy" id="206669"/>
    <lineage>
        <taxon>Eukaryota</taxon>
        <taxon>Metazoa</taxon>
        <taxon>Echinodermata</taxon>
        <taxon>Eleutherozoa</taxon>
        <taxon>Echinozoa</taxon>
        <taxon>Holothuroidea</taxon>
        <taxon>Aspidochirotacea</taxon>
        <taxon>Aspidochirotida</taxon>
        <taxon>Holothuriidae</taxon>
        <taxon>Holothuria</taxon>
    </lineage>
</organism>
<dbReference type="EMBL" id="JAIZAY010000002">
    <property type="protein sequence ID" value="KAJ8047376.1"/>
    <property type="molecule type" value="Genomic_DNA"/>
</dbReference>
<accession>A0A9Q1CM02</accession>
<feature type="repeat" description="Filamin" evidence="1">
    <location>
        <begin position="79"/>
        <end position="186"/>
    </location>
</feature>
<dbReference type="Proteomes" id="UP001152320">
    <property type="component" value="Chromosome 2"/>
</dbReference>
<keyword evidence="3" id="KW-1185">Reference proteome</keyword>
<evidence type="ECO:0000313" key="3">
    <source>
        <dbReference type="Proteomes" id="UP001152320"/>
    </source>
</evidence>
<dbReference type="InterPro" id="IPR017868">
    <property type="entry name" value="Filamin/ABP280_repeat-like"/>
</dbReference>
<sequence length="597" mass="67670">MEEKLVVKFGEKENRVINQPTKQDVDLPSNVVKYFLPDYDSDYKVTPSNQDSNGTLMQGKSGPFKAPDSPIMPFQHLVPANQGKDNCEVFGEGLHRAKVGVLAKLTIKVNYSCTRGKELNKTSVFSVLGVGENHIFVAHPTPRHKGGPYVDFSYVPTYPGEYDLYVEDVVFQGQWQVPGSPFRLKVDGVPKEESPALAKKFPSCQSLRLPRQDLSWVEGGWVTRKLARKGEDVLRSGWVHQPKTCNFDIFTKNDILRASISPTPKTIAVLGTSTERGIFLSLVDLTLKKEEKTDIRYSDLGRCWGFVELRIGNLTYIYQDFRINRANNTVVRNGKTIMVTCHNEKKADEGYKFWDDALAFLGGFLFGNRVWPDLVMLPLNNKMQLSLIVKVLPKSWNGTLYLLSGFKTYMSNQFTTLGRQLEINRANEYPTLDPRVQVLDAFTLSAGMRHATESSPLIMGSEHWHRWCNELDGEMKVCGNPTEMIAQILLSKVIAPDGKDVWMRSIENRYFDNTSSLALRETFVCHDCPKTLLPFHIKKQPDLKCYKLTKGLRRRSDEDVRVWDGSLCPAECMKTTPVGKAYTQSGIVDVRYCHITI</sequence>
<dbReference type="SUPFAM" id="SSF81296">
    <property type="entry name" value="E set domains"/>
    <property type="match status" value="1"/>
</dbReference>
<dbReference type="InterPro" id="IPR014756">
    <property type="entry name" value="Ig_E-set"/>
</dbReference>
<dbReference type="OrthoDB" id="5334309at2759"/>